<keyword evidence="8" id="KW-0175">Coiled coil</keyword>
<evidence type="ECO:0000256" key="1">
    <source>
        <dbReference type="ARBA" id="ARBA00006040"/>
    </source>
</evidence>
<comment type="caution">
    <text evidence="10">The sequence shown here is derived from an EMBL/GenBank/DDBJ whole genome shotgun (WGS) entry which is preliminary data.</text>
</comment>
<evidence type="ECO:0000256" key="5">
    <source>
        <dbReference type="ARBA" id="ARBA00022833"/>
    </source>
</evidence>
<dbReference type="EMBL" id="JACHWP010000004">
    <property type="protein sequence ID" value="MBB3023354.1"/>
    <property type="molecule type" value="Genomic_DNA"/>
</dbReference>
<dbReference type="AlphaFoldDB" id="A0A839QSR8"/>
<evidence type="ECO:0000256" key="4">
    <source>
        <dbReference type="ARBA" id="ARBA00022801"/>
    </source>
</evidence>
<dbReference type="InterPro" id="IPR024077">
    <property type="entry name" value="Neurolysin/TOP_dom2"/>
</dbReference>
<sequence>MTENPTAANPFAEPSTLPYNLPDFSAIRDEHYLPAVQEGVAEARAAFARIADATDEPTFENTVEVLISPSAMLERAAITYFNIAGSDGTEERLAVEGDIVSALTELDNDMVLNPAVFRRLDDLHSRRDQLDLTAEQLRILEKLHLRFTLSGAALSDEDRAELADLNMRIADAQTRFSQQVTEDMNDGGVLIHAEEELAGLSQQQKDAARADAQAAGHDEGWMLTLQFPTMQPLLADLENREVREMLHVASVERGDSNWQLAAEIAAMRAKKAAMLGFEDFASLAVADRTARTPEAVEGLFEKTVAPAMRNADREAAKIADRAKQDGIDELKPWDWSYYSDLISTEEFAVDPEELRPYFTLDRVLEDGVFYAAHMVYGISFREREDLVGYHPEVRIWEVFSADGEGIGLFLGDFFTRPTKRGGAWMNPLVNQSKKSGTSPVIVNNLNIVPPAEGAPAYVTQDNVRTLFHEFGHALHGLLSDVDYAEVSGTSVERDIVEYPSQVNEMWIYHPAILPNYARHIDTGQVVPQELIDKMQAAEQWGEGFGTVEYLRAAVLDWRWHRLPASRDAQPVQDPVAFENDALTDAGLMHPLVESRYRTSYLNHSFSGGYESGYYSYLWAEVFDADTVAWYGENGAGADGARGDDDADAQLEAIRRCGDAFGRHILAIGGSAPIPEAFRAMTGREARIEPLLKRRGLA</sequence>
<comment type="similarity">
    <text evidence="1 7">Belongs to the peptidase M3 family.</text>
</comment>
<feature type="coiled-coil region" evidence="8">
    <location>
        <begin position="155"/>
        <end position="210"/>
    </location>
</feature>
<dbReference type="GO" id="GO:0046872">
    <property type="term" value="F:metal ion binding"/>
    <property type="evidence" value="ECO:0007669"/>
    <property type="project" value="UniProtKB-UniRule"/>
</dbReference>
<evidence type="ECO:0000256" key="6">
    <source>
        <dbReference type="ARBA" id="ARBA00023049"/>
    </source>
</evidence>
<dbReference type="EC" id="3.4.15.5" evidence="10"/>
<dbReference type="Gene3D" id="1.10.1370.10">
    <property type="entry name" value="Neurolysin, domain 3"/>
    <property type="match status" value="1"/>
</dbReference>
<keyword evidence="3 7" id="KW-0479">Metal-binding</keyword>
<evidence type="ECO:0000256" key="7">
    <source>
        <dbReference type="RuleBase" id="RU003435"/>
    </source>
</evidence>
<evidence type="ECO:0000256" key="3">
    <source>
        <dbReference type="ARBA" id="ARBA00022723"/>
    </source>
</evidence>
<dbReference type="GO" id="GO:0006508">
    <property type="term" value="P:proteolysis"/>
    <property type="evidence" value="ECO:0007669"/>
    <property type="project" value="UniProtKB-KW"/>
</dbReference>
<dbReference type="Gene3D" id="3.40.390.10">
    <property type="entry name" value="Collagenase (Catalytic Domain)"/>
    <property type="match status" value="1"/>
</dbReference>
<keyword evidence="5 7" id="KW-0862">Zinc</keyword>
<dbReference type="GO" id="GO:0008241">
    <property type="term" value="F:peptidyl-dipeptidase activity"/>
    <property type="evidence" value="ECO:0007669"/>
    <property type="project" value="UniProtKB-EC"/>
</dbReference>
<dbReference type="CDD" id="cd06456">
    <property type="entry name" value="M3A_DCP"/>
    <property type="match status" value="1"/>
</dbReference>
<evidence type="ECO:0000256" key="8">
    <source>
        <dbReference type="SAM" id="Coils"/>
    </source>
</evidence>
<dbReference type="Pfam" id="PF01432">
    <property type="entry name" value="Peptidase_M3"/>
    <property type="match status" value="1"/>
</dbReference>
<accession>A0A839QSR8</accession>
<reference evidence="10 11" key="1">
    <citation type="submission" date="2020-08" db="EMBL/GenBank/DDBJ databases">
        <title>Sequencing the genomes of 1000 actinobacteria strains.</title>
        <authorList>
            <person name="Klenk H.-P."/>
        </authorList>
    </citation>
    <scope>NUCLEOTIDE SEQUENCE [LARGE SCALE GENOMIC DNA]</scope>
    <source>
        <strain evidence="10 11">DSM 23040</strain>
    </source>
</reference>
<gene>
    <name evidence="10" type="ORF">FHX50_001646</name>
</gene>
<dbReference type="InterPro" id="IPR045090">
    <property type="entry name" value="Pept_M3A_M3B"/>
</dbReference>
<dbReference type="PANTHER" id="PTHR43660:SF1">
    <property type="entry name" value="DIPEPTIDYL CARBOXYPEPTIDASE"/>
    <property type="match status" value="1"/>
</dbReference>
<keyword evidence="10" id="KW-0121">Carboxypeptidase</keyword>
<keyword evidence="4 7" id="KW-0378">Hydrolase</keyword>
<dbReference type="GO" id="GO:0004222">
    <property type="term" value="F:metalloendopeptidase activity"/>
    <property type="evidence" value="ECO:0007669"/>
    <property type="project" value="InterPro"/>
</dbReference>
<evidence type="ECO:0000259" key="9">
    <source>
        <dbReference type="Pfam" id="PF01432"/>
    </source>
</evidence>
<dbReference type="FunFam" id="3.40.390.10:FF:000009">
    <property type="entry name" value="Oligopeptidase A"/>
    <property type="match status" value="1"/>
</dbReference>
<feature type="domain" description="Peptidase M3A/M3B catalytic" evidence="9">
    <location>
        <begin position="234"/>
        <end position="695"/>
    </location>
</feature>
<dbReference type="SUPFAM" id="SSF55486">
    <property type="entry name" value="Metalloproteases ('zincins'), catalytic domain"/>
    <property type="match status" value="1"/>
</dbReference>
<evidence type="ECO:0000313" key="10">
    <source>
        <dbReference type="EMBL" id="MBB3023354.1"/>
    </source>
</evidence>
<dbReference type="InterPro" id="IPR001567">
    <property type="entry name" value="Pept_M3A_M3B_dom"/>
</dbReference>
<dbReference type="GO" id="GO:0004180">
    <property type="term" value="F:carboxypeptidase activity"/>
    <property type="evidence" value="ECO:0007669"/>
    <property type="project" value="UniProtKB-KW"/>
</dbReference>
<dbReference type="Gene3D" id="1.10.1370.40">
    <property type="match status" value="1"/>
</dbReference>
<keyword evidence="2 7" id="KW-0645">Protease</keyword>
<proteinExistence type="inferred from homology"/>
<name>A0A839QSR8_9MICO</name>
<dbReference type="InterPro" id="IPR024079">
    <property type="entry name" value="MetalloPept_cat_dom_sf"/>
</dbReference>
<protein>
    <submittedName>
        <fullName evidence="10">Peptidyl-dipeptidase Dcp</fullName>
        <ecNumber evidence="10">3.4.15.5</ecNumber>
    </submittedName>
</protein>
<organism evidence="10 11">
    <name type="scientific">Helcobacillus massiliensis</name>
    <dbReference type="NCBI Taxonomy" id="521392"/>
    <lineage>
        <taxon>Bacteria</taxon>
        <taxon>Bacillati</taxon>
        <taxon>Actinomycetota</taxon>
        <taxon>Actinomycetes</taxon>
        <taxon>Micrococcales</taxon>
        <taxon>Dermabacteraceae</taxon>
        <taxon>Helcobacillus</taxon>
    </lineage>
</organism>
<dbReference type="InterPro" id="IPR034005">
    <property type="entry name" value="M3A_DCP"/>
</dbReference>
<comment type="cofactor">
    <cofactor evidence="7">
        <name>Zn(2+)</name>
        <dbReference type="ChEBI" id="CHEBI:29105"/>
    </cofactor>
    <text evidence="7">Binds 1 zinc ion.</text>
</comment>
<keyword evidence="11" id="KW-1185">Reference proteome</keyword>
<dbReference type="GO" id="GO:0005829">
    <property type="term" value="C:cytosol"/>
    <property type="evidence" value="ECO:0007669"/>
    <property type="project" value="TreeGrafter"/>
</dbReference>
<evidence type="ECO:0000256" key="2">
    <source>
        <dbReference type="ARBA" id="ARBA00022670"/>
    </source>
</evidence>
<dbReference type="RefSeq" id="WP_183376473.1">
    <property type="nucleotide sequence ID" value="NZ_CBCSFZ010000014.1"/>
</dbReference>
<dbReference type="Proteomes" id="UP000568050">
    <property type="component" value="Unassembled WGS sequence"/>
</dbReference>
<keyword evidence="6 7" id="KW-0482">Metalloprotease</keyword>
<dbReference type="PANTHER" id="PTHR43660">
    <property type="entry name" value="DIPEPTIDYL CARBOXYPEPTIDASE"/>
    <property type="match status" value="1"/>
</dbReference>
<evidence type="ECO:0000313" key="11">
    <source>
        <dbReference type="Proteomes" id="UP000568050"/>
    </source>
</evidence>